<keyword evidence="1" id="KW-0805">Transcription regulation</keyword>
<proteinExistence type="predicted"/>
<evidence type="ECO:0000256" key="2">
    <source>
        <dbReference type="ARBA" id="ARBA00023125"/>
    </source>
</evidence>
<evidence type="ECO:0000256" key="3">
    <source>
        <dbReference type="ARBA" id="ARBA00023163"/>
    </source>
</evidence>
<reference evidence="6" key="1">
    <citation type="submission" date="2020-05" db="EMBL/GenBank/DDBJ databases">
        <title>Identification of trans-AT polyketide cluster in two marine bacteria, producers of a novel glutaramide-containing polyketide sesbanimide D and analogs.</title>
        <authorList>
            <person name="Kacar D."/>
            <person name="Rodriguez P."/>
            <person name="Canedo L."/>
            <person name="Gonzalez E."/>
            <person name="Galan B."/>
            <person name="De La Calle F."/>
            <person name="Garcia J.L."/>
        </authorList>
    </citation>
    <scope>NUCLEOTIDE SEQUENCE</scope>
    <source>
        <strain evidence="6">PHM038</strain>
    </source>
</reference>
<dbReference type="Gene3D" id="1.10.357.10">
    <property type="entry name" value="Tetracycline Repressor, domain 2"/>
    <property type="match status" value="1"/>
</dbReference>
<evidence type="ECO:0000256" key="1">
    <source>
        <dbReference type="ARBA" id="ARBA00023015"/>
    </source>
</evidence>
<keyword evidence="3" id="KW-0804">Transcription</keyword>
<protein>
    <submittedName>
        <fullName evidence="6">TetR/AcrR family transcriptional regulator</fullName>
    </submittedName>
</protein>
<name>A0A926P170_9HYPH</name>
<keyword evidence="2 4" id="KW-0238">DNA-binding</keyword>
<dbReference type="Pfam" id="PF00440">
    <property type="entry name" value="TetR_N"/>
    <property type="match status" value="1"/>
</dbReference>
<evidence type="ECO:0000313" key="6">
    <source>
        <dbReference type="EMBL" id="MBD1547460.1"/>
    </source>
</evidence>
<comment type="caution">
    <text evidence="6">The sequence shown here is derived from an EMBL/GenBank/DDBJ whole genome shotgun (WGS) entry which is preliminary data.</text>
</comment>
<gene>
    <name evidence="6" type="ORF">HK439_14430</name>
</gene>
<dbReference type="InterPro" id="IPR009057">
    <property type="entry name" value="Homeodomain-like_sf"/>
</dbReference>
<dbReference type="InterPro" id="IPR036271">
    <property type="entry name" value="Tet_transcr_reg_TetR-rel_C_sf"/>
</dbReference>
<dbReference type="Gene3D" id="1.10.10.60">
    <property type="entry name" value="Homeodomain-like"/>
    <property type="match status" value="1"/>
</dbReference>
<evidence type="ECO:0000259" key="5">
    <source>
        <dbReference type="PROSITE" id="PS50977"/>
    </source>
</evidence>
<accession>A0A926P170</accession>
<sequence length="195" mass="21119">MAGRPKSFDNDTAIDAFVEVFWSRGYEATSIDHLQAAVGIKRGSFYGAFGNKENAFIAAMERYVEEVTKLVVGDLEQNPDPRAGLSGLLRQVGAFMTSNKGRGCLLLSAICAPPELCPDHAKKLQSMAEYVMIRIAGKASLLVEQSDRKMRMDADAIRAYMTSVLFGLNAMAKAGVDTESILLAAETAADFIEQA</sequence>
<dbReference type="SUPFAM" id="SSF48498">
    <property type="entry name" value="Tetracyclin repressor-like, C-terminal domain"/>
    <property type="match status" value="1"/>
</dbReference>
<evidence type="ECO:0000256" key="4">
    <source>
        <dbReference type="PROSITE-ProRule" id="PRU00335"/>
    </source>
</evidence>
<dbReference type="InterPro" id="IPR001647">
    <property type="entry name" value="HTH_TetR"/>
</dbReference>
<dbReference type="GO" id="GO:0003677">
    <property type="term" value="F:DNA binding"/>
    <property type="evidence" value="ECO:0007669"/>
    <property type="project" value="UniProtKB-UniRule"/>
</dbReference>
<evidence type="ECO:0000313" key="7">
    <source>
        <dbReference type="Proteomes" id="UP000598467"/>
    </source>
</evidence>
<dbReference type="RefSeq" id="WP_190292217.1">
    <property type="nucleotide sequence ID" value="NZ_JABFCZ010000015.1"/>
</dbReference>
<organism evidence="6 7">
    <name type="scientific">Roseibium aggregatum</name>
    <dbReference type="NCBI Taxonomy" id="187304"/>
    <lineage>
        <taxon>Bacteria</taxon>
        <taxon>Pseudomonadati</taxon>
        <taxon>Pseudomonadota</taxon>
        <taxon>Alphaproteobacteria</taxon>
        <taxon>Hyphomicrobiales</taxon>
        <taxon>Stappiaceae</taxon>
        <taxon>Roseibium</taxon>
    </lineage>
</organism>
<dbReference type="PANTHER" id="PTHR47506">
    <property type="entry name" value="TRANSCRIPTIONAL REGULATORY PROTEIN"/>
    <property type="match status" value="1"/>
</dbReference>
<feature type="domain" description="HTH tetR-type" evidence="5">
    <location>
        <begin position="7"/>
        <end position="67"/>
    </location>
</feature>
<dbReference type="PROSITE" id="PS50977">
    <property type="entry name" value="HTH_TETR_2"/>
    <property type="match status" value="1"/>
</dbReference>
<dbReference type="SUPFAM" id="SSF46689">
    <property type="entry name" value="Homeodomain-like"/>
    <property type="match status" value="1"/>
</dbReference>
<dbReference type="PANTHER" id="PTHR47506:SF1">
    <property type="entry name" value="HTH-TYPE TRANSCRIPTIONAL REGULATOR YJDC"/>
    <property type="match status" value="1"/>
</dbReference>
<dbReference type="EMBL" id="JABFCZ010000015">
    <property type="protein sequence ID" value="MBD1547460.1"/>
    <property type="molecule type" value="Genomic_DNA"/>
</dbReference>
<feature type="DNA-binding region" description="H-T-H motif" evidence="4">
    <location>
        <begin position="30"/>
        <end position="49"/>
    </location>
</feature>
<dbReference type="AlphaFoldDB" id="A0A926P170"/>
<dbReference type="Proteomes" id="UP000598467">
    <property type="component" value="Unassembled WGS sequence"/>
</dbReference>